<sequence length="327" mass="34882">MNVREQEALNMSPASDRLVEPIGDRPWPRPELPIGLGTNTFGRTMDEGQSCQVLDFFVEAGGTLVDTADTYSNGESEVIIGRWMRERGTREQVTLVSKVGNHADFDGLSAKSVAGGLESSLRRLSTDSIDIYFAHYEDRTVPVAESAAAFDAAFRAGKIRAVGLSNFAAATIDEWLDVARSGGLEAPVVLQPHYSLSQRQPYESEVAGIAAAEGLMVLPYRALGGGFLTGKYRTTADTQGRARGAGVLPLLTPAGLRLLDTLDAIARTHDVRPAAIALAWLLQQPTVTAPLASATSTTQLAELLAAPTVRMDDSDLDRLTAAADSLV</sequence>
<protein>
    <submittedName>
        <fullName evidence="3">Aldo/keto reductase</fullName>
    </submittedName>
</protein>
<dbReference type="Gene3D" id="3.20.20.100">
    <property type="entry name" value="NADP-dependent oxidoreductase domain"/>
    <property type="match status" value="1"/>
</dbReference>
<feature type="region of interest" description="Disordered" evidence="1">
    <location>
        <begin position="1"/>
        <end position="26"/>
    </location>
</feature>
<reference evidence="3" key="1">
    <citation type="submission" date="2024-05" db="EMBL/GenBank/DDBJ databases">
        <authorList>
            <person name="Cai S.Y."/>
            <person name="Jin L.M."/>
            <person name="Li H.R."/>
        </authorList>
    </citation>
    <scope>NUCLEOTIDE SEQUENCE</scope>
    <source>
        <strain evidence="3">A5-74</strain>
    </source>
</reference>
<dbReference type="InterPro" id="IPR036812">
    <property type="entry name" value="NAD(P)_OxRdtase_dom_sf"/>
</dbReference>
<gene>
    <name evidence="3" type="ORF">ABLG96_05745</name>
</gene>
<feature type="domain" description="NADP-dependent oxidoreductase" evidence="2">
    <location>
        <begin position="33"/>
        <end position="322"/>
    </location>
</feature>
<name>A0AAU8DTW0_9ACTN</name>
<organism evidence="3">
    <name type="scientific">Nakamurella sp. A5-74</name>
    <dbReference type="NCBI Taxonomy" id="3158264"/>
    <lineage>
        <taxon>Bacteria</taxon>
        <taxon>Bacillati</taxon>
        <taxon>Actinomycetota</taxon>
        <taxon>Actinomycetes</taxon>
        <taxon>Nakamurellales</taxon>
        <taxon>Nakamurellaceae</taxon>
        <taxon>Nakamurella</taxon>
    </lineage>
</organism>
<dbReference type="AlphaFoldDB" id="A0AAU8DTW0"/>
<dbReference type="GO" id="GO:0016491">
    <property type="term" value="F:oxidoreductase activity"/>
    <property type="evidence" value="ECO:0007669"/>
    <property type="project" value="InterPro"/>
</dbReference>
<evidence type="ECO:0000313" key="3">
    <source>
        <dbReference type="EMBL" id="XCG64819.1"/>
    </source>
</evidence>
<dbReference type="PROSITE" id="PS00062">
    <property type="entry name" value="ALDOKETO_REDUCTASE_2"/>
    <property type="match status" value="1"/>
</dbReference>
<dbReference type="PANTHER" id="PTHR43364">
    <property type="entry name" value="NADH-SPECIFIC METHYLGLYOXAL REDUCTASE-RELATED"/>
    <property type="match status" value="1"/>
</dbReference>
<dbReference type="InterPro" id="IPR018170">
    <property type="entry name" value="Aldo/ket_reductase_CS"/>
</dbReference>
<feature type="compositionally biased region" description="Basic and acidic residues" evidence="1">
    <location>
        <begin position="17"/>
        <end position="26"/>
    </location>
</feature>
<dbReference type="SUPFAM" id="SSF51430">
    <property type="entry name" value="NAD(P)-linked oxidoreductase"/>
    <property type="match status" value="1"/>
</dbReference>
<dbReference type="RefSeq" id="WP_353650431.1">
    <property type="nucleotide sequence ID" value="NZ_CP159218.1"/>
</dbReference>
<dbReference type="Pfam" id="PF00248">
    <property type="entry name" value="Aldo_ket_red"/>
    <property type="match status" value="1"/>
</dbReference>
<evidence type="ECO:0000256" key="1">
    <source>
        <dbReference type="SAM" id="MobiDB-lite"/>
    </source>
</evidence>
<dbReference type="PRINTS" id="PR00069">
    <property type="entry name" value="ALDKETRDTASE"/>
</dbReference>
<accession>A0AAU8DTW0</accession>
<dbReference type="GO" id="GO:0005829">
    <property type="term" value="C:cytosol"/>
    <property type="evidence" value="ECO:0007669"/>
    <property type="project" value="TreeGrafter"/>
</dbReference>
<evidence type="ECO:0000259" key="2">
    <source>
        <dbReference type="Pfam" id="PF00248"/>
    </source>
</evidence>
<dbReference type="PANTHER" id="PTHR43364:SF6">
    <property type="entry name" value="OXIDOREDUCTASE-RELATED"/>
    <property type="match status" value="1"/>
</dbReference>
<dbReference type="InterPro" id="IPR023210">
    <property type="entry name" value="NADP_OxRdtase_dom"/>
</dbReference>
<proteinExistence type="predicted"/>
<dbReference type="InterPro" id="IPR020471">
    <property type="entry name" value="AKR"/>
</dbReference>
<dbReference type="EMBL" id="CP159218">
    <property type="protein sequence ID" value="XCG64819.1"/>
    <property type="molecule type" value="Genomic_DNA"/>
</dbReference>
<dbReference type="InterPro" id="IPR050523">
    <property type="entry name" value="AKR_Detox_Biosynth"/>
</dbReference>